<gene>
    <name evidence="2" type="ORF">HG537_0A06280</name>
</gene>
<dbReference type="Gene3D" id="3.20.180.10">
    <property type="entry name" value="PNP-oxidase-like"/>
    <property type="match status" value="1"/>
</dbReference>
<sequence>MVDNAQRIVTHMNKDHKLALEDYLYVYGGVPITEKIKHVRLQSIELESMTLQFSHEDIDCDVEKTIVFKPALKDWSEAKSRLVTMAHEAADKRNLSRIQINDMSYPDTFVEYLVIIGVFMPFICYKWRQVLLWLPLPSIVVEFLDNDNVLRVIMVLEILTHFLETWTLLRPRLNYYRVPTDFLVEWYLFGLLEGFAPVKRLERMAREKLKDR</sequence>
<dbReference type="InterPro" id="IPR019595">
    <property type="entry name" value="DUF2470"/>
</dbReference>
<dbReference type="OrthoDB" id="5553410at2759"/>
<evidence type="ECO:0000313" key="3">
    <source>
        <dbReference type="Proteomes" id="UP000510647"/>
    </source>
</evidence>
<evidence type="ECO:0000259" key="1">
    <source>
        <dbReference type="Pfam" id="PF10615"/>
    </source>
</evidence>
<dbReference type="PANTHER" id="PTHR37783:SF1">
    <property type="entry name" value="MEMBRANE PROTEIN, PUTATIVE (AFU_ORTHOLOGUE AFUA_1G04315)-RELATED"/>
    <property type="match status" value="1"/>
</dbReference>
<organism evidence="2 3">
    <name type="scientific">Torulaspora globosa</name>
    <dbReference type="NCBI Taxonomy" id="48254"/>
    <lineage>
        <taxon>Eukaryota</taxon>
        <taxon>Fungi</taxon>
        <taxon>Dikarya</taxon>
        <taxon>Ascomycota</taxon>
        <taxon>Saccharomycotina</taxon>
        <taxon>Saccharomycetes</taxon>
        <taxon>Saccharomycetales</taxon>
        <taxon>Saccharomycetaceae</taxon>
        <taxon>Torulaspora</taxon>
    </lineage>
</organism>
<feature type="domain" description="DUF2470" evidence="1">
    <location>
        <begin position="5"/>
        <end position="85"/>
    </location>
</feature>
<protein>
    <recommendedName>
        <fullName evidence="1">DUF2470 domain-containing protein</fullName>
    </recommendedName>
</protein>
<dbReference type="InterPro" id="IPR037119">
    <property type="entry name" value="Haem_oxidase_HugZ-like_sf"/>
</dbReference>
<evidence type="ECO:0000313" key="2">
    <source>
        <dbReference type="EMBL" id="QLQ78381.1"/>
    </source>
</evidence>
<proteinExistence type="predicted"/>
<name>A0A7H9HMF4_9SACH</name>
<dbReference type="AlphaFoldDB" id="A0A7H9HMF4"/>
<keyword evidence="3" id="KW-1185">Reference proteome</keyword>
<dbReference type="Pfam" id="PF10615">
    <property type="entry name" value="DUF2470"/>
    <property type="match status" value="1"/>
</dbReference>
<reference evidence="2 3" key="1">
    <citation type="submission" date="2020-06" db="EMBL/GenBank/DDBJ databases">
        <title>The yeast mating-type switching endonuclease HO is a domesticated member of an unorthodox homing genetic element family.</title>
        <authorList>
            <person name="Coughlan A.Y."/>
            <person name="Lombardi L."/>
            <person name="Braun-Galleani S."/>
            <person name="Martos A.R."/>
            <person name="Galeote V."/>
            <person name="Bigey F."/>
            <person name="Dequin S."/>
            <person name="Byrne K.P."/>
            <person name="Wolfe K.H."/>
        </authorList>
    </citation>
    <scope>NUCLEOTIDE SEQUENCE [LARGE SCALE GENOMIC DNA]</scope>
    <source>
        <strain evidence="2 3">CBS2947</strain>
    </source>
</reference>
<accession>A0A7H9HMF4</accession>
<dbReference type="EMBL" id="CP059267">
    <property type="protein sequence ID" value="QLQ78381.1"/>
    <property type="molecule type" value="Genomic_DNA"/>
</dbReference>
<dbReference type="PANTHER" id="PTHR37783">
    <property type="entry name" value="MEMBRANE PROTEIN, PUTATIVE (AFU_ORTHOLOGUE AFUA_1G04315)-RELATED"/>
    <property type="match status" value="1"/>
</dbReference>
<dbReference type="Proteomes" id="UP000510647">
    <property type="component" value="Chromosome 1"/>
</dbReference>